<proteinExistence type="predicted"/>
<gene>
    <name evidence="3" type="ORF">AU378_06745</name>
</gene>
<feature type="compositionally biased region" description="Basic and acidic residues" evidence="1">
    <location>
        <begin position="26"/>
        <end position="49"/>
    </location>
</feature>
<feature type="signal peptide" evidence="2">
    <location>
        <begin position="1"/>
        <end position="18"/>
    </location>
</feature>
<reference evidence="4" key="1">
    <citation type="submission" date="2015-12" db="EMBL/GenBank/DDBJ databases">
        <title>Genome sequence of a biocontrol rhizobacterium Chryseobacterium kwangjuense strain KJ1R5 isolated from pepper (Capsicum annuum L.).</title>
        <authorList>
            <person name="Jeong J.-J."/>
            <person name="Park H."/>
            <person name="Mannaa M."/>
            <person name="Sang M.K."/>
            <person name="Choi I.-G."/>
            <person name="Kim K.D."/>
        </authorList>
    </citation>
    <scope>NUCLEOTIDE SEQUENCE [LARGE SCALE GENOMIC DNA]</scope>
    <source>
        <strain evidence="4">KJ1R5</strain>
    </source>
</reference>
<dbReference type="AlphaFoldDB" id="A0A135WKL8"/>
<accession>A0A135WKL8</accession>
<reference evidence="3 4" key="2">
    <citation type="journal article" date="2016" name="Genome Announc.">
        <title>Draft Genome Sequence of a Biocontrol Rhizobacterium, Chryseobacterium kwangjuense Strain KJ1R5, Isolated from Pepper (Capsicum annuum).</title>
        <authorList>
            <person name="Jeong J.J."/>
            <person name="Park H."/>
            <person name="Park B.H."/>
            <person name="Mannaa M."/>
            <person name="Sang M.K."/>
            <person name="Choi I.G."/>
            <person name="Kim K.D."/>
        </authorList>
    </citation>
    <scope>NUCLEOTIDE SEQUENCE [LARGE SCALE GENOMIC DNA]</scope>
    <source>
        <strain evidence="3 4">KJ1R5</strain>
    </source>
</reference>
<protein>
    <submittedName>
        <fullName evidence="3">Uncharacterized protein</fullName>
    </submittedName>
</protein>
<evidence type="ECO:0000313" key="4">
    <source>
        <dbReference type="Proteomes" id="UP000070513"/>
    </source>
</evidence>
<feature type="region of interest" description="Disordered" evidence="1">
    <location>
        <begin position="92"/>
        <end position="117"/>
    </location>
</feature>
<sequence>MKSLLLTLAVLSSAAVWGQQNNNSESKAEKKPSRPLIERVRAQDNDSIAKKNVGSFMQKSKYSDSYMNPVQNNSTVQQNVNQLQQNNMNFNTTTNGSFISPSGKMVNPSAIGNQRVPGSTSIGVPIFKTK</sequence>
<dbReference type="OrthoDB" id="1264156at2"/>
<keyword evidence="2" id="KW-0732">Signal</keyword>
<dbReference type="EMBL" id="LPUR01000001">
    <property type="protein sequence ID" value="KXH85439.1"/>
    <property type="molecule type" value="Genomic_DNA"/>
</dbReference>
<dbReference type="Proteomes" id="UP000070513">
    <property type="component" value="Unassembled WGS sequence"/>
</dbReference>
<evidence type="ECO:0000256" key="1">
    <source>
        <dbReference type="SAM" id="MobiDB-lite"/>
    </source>
</evidence>
<name>A0A135WKL8_9FLAO</name>
<comment type="caution">
    <text evidence="3">The sequence shown here is derived from an EMBL/GenBank/DDBJ whole genome shotgun (WGS) entry which is preliminary data.</text>
</comment>
<dbReference type="RefSeq" id="WP_131797258.1">
    <property type="nucleotide sequence ID" value="NZ_LPUR01000001.1"/>
</dbReference>
<feature type="chain" id="PRO_5007467949" evidence="2">
    <location>
        <begin position="19"/>
        <end position="130"/>
    </location>
</feature>
<evidence type="ECO:0000256" key="2">
    <source>
        <dbReference type="SAM" id="SignalP"/>
    </source>
</evidence>
<feature type="region of interest" description="Disordered" evidence="1">
    <location>
        <begin position="19"/>
        <end position="49"/>
    </location>
</feature>
<evidence type="ECO:0000313" key="3">
    <source>
        <dbReference type="EMBL" id="KXH85439.1"/>
    </source>
</evidence>
<organism evidence="3 4">
    <name type="scientific">Chryseobacterium kwangjuense</name>
    <dbReference type="NCBI Taxonomy" id="267125"/>
    <lineage>
        <taxon>Bacteria</taxon>
        <taxon>Pseudomonadati</taxon>
        <taxon>Bacteroidota</taxon>
        <taxon>Flavobacteriia</taxon>
        <taxon>Flavobacteriales</taxon>
        <taxon>Weeksellaceae</taxon>
        <taxon>Chryseobacterium group</taxon>
        <taxon>Chryseobacterium</taxon>
    </lineage>
</organism>